<keyword evidence="2" id="KW-0378">Hydrolase</keyword>
<evidence type="ECO:0000313" key="4">
    <source>
        <dbReference type="Proteomes" id="UP000325292"/>
    </source>
</evidence>
<dbReference type="PANTHER" id="PTHR32494:SF5">
    <property type="entry name" value="ALLANTOATE AMIDOHYDROLASE"/>
    <property type="match status" value="1"/>
</dbReference>
<protein>
    <recommendedName>
        <fullName evidence="5">Zn-dependent hydrolase</fullName>
    </recommendedName>
</protein>
<organism evidence="3 4">
    <name type="scientific">Sulfobacillus thermotolerans</name>
    <dbReference type="NCBI Taxonomy" id="338644"/>
    <lineage>
        <taxon>Bacteria</taxon>
        <taxon>Bacillati</taxon>
        <taxon>Bacillota</taxon>
        <taxon>Clostridia</taxon>
        <taxon>Eubacteriales</taxon>
        <taxon>Clostridiales Family XVII. Incertae Sedis</taxon>
        <taxon>Sulfobacillus</taxon>
    </lineage>
</organism>
<sequence length="426" mass="46835">MNRIISGATILHDLESLARFSVPTSKGGVTRLPWTYEDEQVVLLLTDTLTALGLQVSRDTANNLWAVWDVDADRSIVIGSHRDSVPNGGRFDGALGVIGAMRVIQQLKADQYRPRHNIELVAWNDEEGARFGTTLFGSRIYSGATQVTQFSDKIDRQGTSLAEAALQAGYSVEKMEATNHLSRMAAYLELHIEQGPILERNHCHIGVVSGINVQFRERFTMRGIRVHAAYSGADRADPIFATAEVWHNLMTTIHQANHGYPYPRIAATVGQVDVHSHLINAVPPDIIWTLDLRSDDASLAQEMLEMVHGNVERIAQRAGFNAEITSVDDHTVLAGTTDSSQPIAFDPVLQSIVSDAARDGGYSFQHMASWAGHDAMALAPRVPTAMIFVPSYKGLSHTPEEWTDPMDLERGVDVLLRSVIKADTLP</sequence>
<name>A0ABN5H1W5_9FIRM</name>
<dbReference type="Proteomes" id="UP000325292">
    <property type="component" value="Chromosome"/>
</dbReference>
<dbReference type="EMBL" id="CP019454">
    <property type="protein sequence ID" value="AUW94337.1"/>
    <property type="molecule type" value="Genomic_DNA"/>
</dbReference>
<proteinExistence type="inferred from homology"/>
<dbReference type="InterPro" id="IPR036264">
    <property type="entry name" value="Bact_exopeptidase_dim_dom"/>
</dbReference>
<dbReference type="NCBIfam" id="TIGR01879">
    <property type="entry name" value="hydantase"/>
    <property type="match status" value="1"/>
</dbReference>
<comment type="similarity">
    <text evidence="1">Belongs to the peptidase M20 family.</text>
</comment>
<evidence type="ECO:0008006" key="5">
    <source>
        <dbReference type="Google" id="ProtNLM"/>
    </source>
</evidence>
<dbReference type="InterPro" id="IPR002933">
    <property type="entry name" value="Peptidase_M20"/>
</dbReference>
<dbReference type="InterPro" id="IPR010158">
    <property type="entry name" value="Amidase_Cbmase"/>
</dbReference>
<dbReference type="Gene3D" id="3.30.70.360">
    <property type="match status" value="1"/>
</dbReference>
<dbReference type="SUPFAM" id="SSF55031">
    <property type="entry name" value="Bacterial exopeptidase dimerisation domain"/>
    <property type="match status" value="1"/>
</dbReference>
<dbReference type="PANTHER" id="PTHR32494">
    <property type="entry name" value="ALLANTOATE DEIMINASE-RELATED"/>
    <property type="match status" value="1"/>
</dbReference>
<dbReference type="PIRSF" id="PIRSF001235">
    <property type="entry name" value="Amidase_carbamoylase"/>
    <property type="match status" value="1"/>
</dbReference>
<gene>
    <name evidence="3" type="ORF">BXT84_10630</name>
</gene>
<reference evidence="3 4" key="1">
    <citation type="journal article" date="2019" name="Sci. Rep.">
        <title>Sulfobacillus thermotolerans: new insights into resistance and metabolic capacities of acidophilic chemolithotrophs.</title>
        <authorList>
            <person name="Panyushkina A.E."/>
            <person name="Babenko V.V."/>
            <person name="Nikitina A.S."/>
            <person name="Selezneva O.V."/>
            <person name="Tsaplina I.A."/>
            <person name="Letarova M.A."/>
            <person name="Kostryukova E.S."/>
            <person name="Letarov A.V."/>
        </authorList>
    </citation>
    <scope>NUCLEOTIDE SEQUENCE [LARGE SCALE GENOMIC DNA]</scope>
    <source>
        <strain evidence="3 4">Kr1</strain>
    </source>
</reference>
<accession>A0ABN5H1W5</accession>
<dbReference type="Pfam" id="PF01546">
    <property type="entry name" value="Peptidase_M20"/>
    <property type="match status" value="1"/>
</dbReference>
<evidence type="ECO:0000256" key="1">
    <source>
        <dbReference type="ARBA" id="ARBA00006153"/>
    </source>
</evidence>
<dbReference type="SUPFAM" id="SSF53187">
    <property type="entry name" value="Zn-dependent exopeptidases"/>
    <property type="match status" value="1"/>
</dbReference>
<evidence type="ECO:0000313" key="3">
    <source>
        <dbReference type="EMBL" id="AUW94337.1"/>
    </source>
</evidence>
<keyword evidence="4" id="KW-1185">Reference proteome</keyword>
<evidence type="ECO:0000256" key="2">
    <source>
        <dbReference type="ARBA" id="ARBA00022801"/>
    </source>
</evidence>
<dbReference type="Gene3D" id="3.40.630.10">
    <property type="entry name" value="Zn peptidases"/>
    <property type="match status" value="1"/>
</dbReference>